<organism evidence="3 4">
    <name type="scientific">Lolium multiflorum</name>
    <name type="common">Italian ryegrass</name>
    <name type="synonym">Lolium perenne subsp. multiflorum</name>
    <dbReference type="NCBI Taxonomy" id="4521"/>
    <lineage>
        <taxon>Eukaryota</taxon>
        <taxon>Viridiplantae</taxon>
        <taxon>Streptophyta</taxon>
        <taxon>Embryophyta</taxon>
        <taxon>Tracheophyta</taxon>
        <taxon>Spermatophyta</taxon>
        <taxon>Magnoliopsida</taxon>
        <taxon>Liliopsida</taxon>
        <taxon>Poales</taxon>
        <taxon>Poaceae</taxon>
        <taxon>BOP clade</taxon>
        <taxon>Pooideae</taxon>
        <taxon>Poodae</taxon>
        <taxon>Poeae</taxon>
        <taxon>Poeae Chloroplast Group 2 (Poeae type)</taxon>
        <taxon>Loliodinae</taxon>
        <taxon>Loliinae</taxon>
        <taxon>Lolium</taxon>
    </lineage>
</organism>
<dbReference type="AlphaFoldDB" id="A0AAD8QM04"/>
<feature type="domain" description="NAD-dependent epimerase/dehydratase" evidence="2">
    <location>
        <begin position="13"/>
        <end position="253"/>
    </location>
</feature>
<dbReference type="Gene3D" id="3.40.50.720">
    <property type="entry name" value="NAD(P)-binding Rossmann-like Domain"/>
    <property type="match status" value="1"/>
</dbReference>
<dbReference type="Proteomes" id="UP001231189">
    <property type="component" value="Unassembled WGS sequence"/>
</dbReference>
<evidence type="ECO:0000313" key="3">
    <source>
        <dbReference type="EMBL" id="KAK1603867.1"/>
    </source>
</evidence>
<evidence type="ECO:0000259" key="2">
    <source>
        <dbReference type="Pfam" id="PF01370"/>
    </source>
</evidence>
<dbReference type="FunFam" id="3.40.50.720:FF:000382">
    <property type="entry name" value="NAD(P)-binding Rossmann-fold superfamily protein"/>
    <property type="match status" value="1"/>
</dbReference>
<dbReference type="InterPro" id="IPR050425">
    <property type="entry name" value="NAD(P)_dehydrat-like"/>
</dbReference>
<comment type="caution">
    <text evidence="3">The sequence shown here is derived from an EMBL/GenBank/DDBJ whole genome shotgun (WGS) entry which is preliminary data.</text>
</comment>
<keyword evidence="1" id="KW-0560">Oxidoreductase</keyword>
<dbReference type="GO" id="GO:0016616">
    <property type="term" value="F:oxidoreductase activity, acting on the CH-OH group of donors, NAD or NADP as acceptor"/>
    <property type="evidence" value="ECO:0007669"/>
    <property type="project" value="TreeGrafter"/>
</dbReference>
<gene>
    <name evidence="3" type="ORF">QYE76_027540</name>
</gene>
<dbReference type="EMBL" id="JAUUTY010000007">
    <property type="protein sequence ID" value="KAK1603867.1"/>
    <property type="molecule type" value="Genomic_DNA"/>
</dbReference>
<dbReference type="PANTHER" id="PTHR10366">
    <property type="entry name" value="NAD DEPENDENT EPIMERASE/DEHYDRATASE"/>
    <property type="match status" value="1"/>
</dbReference>
<dbReference type="CDD" id="cd08958">
    <property type="entry name" value="FR_SDR_e"/>
    <property type="match status" value="1"/>
</dbReference>
<evidence type="ECO:0000313" key="4">
    <source>
        <dbReference type="Proteomes" id="UP001231189"/>
    </source>
</evidence>
<evidence type="ECO:0000256" key="1">
    <source>
        <dbReference type="ARBA" id="ARBA00023002"/>
    </source>
</evidence>
<dbReference type="InterPro" id="IPR001509">
    <property type="entry name" value="Epimerase_deHydtase"/>
</dbReference>
<dbReference type="InterPro" id="IPR036291">
    <property type="entry name" value="NAD(P)-bd_dom_sf"/>
</dbReference>
<dbReference type="PANTHER" id="PTHR10366:SF500">
    <property type="entry name" value="OS09G0491852 PROTEIN"/>
    <property type="match status" value="1"/>
</dbReference>
<dbReference type="SUPFAM" id="SSF51735">
    <property type="entry name" value="NAD(P)-binding Rossmann-fold domains"/>
    <property type="match status" value="1"/>
</dbReference>
<dbReference type="Pfam" id="PF01370">
    <property type="entry name" value="Epimerase"/>
    <property type="match status" value="1"/>
</dbReference>
<proteinExistence type="predicted"/>
<reference evidence="3" key="1">
    <citation type="submission" date="2023-07" db="EMBL/GenBank/DDBJ databases">
        <title>A chromosome-level genome assembly of Lolium multiflorum.</title>
        <authorList>
            <person name="Chen Y."/>
            <person name="Copetti D."/>
            <person name="Kolliker R."/>
            <person name="Studer B."/>
        </authorList>
    </citation>
    <scope>NUCLEOTIDE SEQUENCE</scope>
    <source>
        <strain evidence="3">02402/16</strain>
        <tissue evidence="3">Leaf</tissue>
    </source>
</reference>
<name>A0AAD8QM04_LOLMU</name>
<accession>A0AAD8QM04</accession>
<keyword evidence="4" id="KW-1185">Reference proteome</keyword>
<protein>
    <recommendedName>
        <fullName evidence="2">NAD-dependent epimerase/dehydratase domain-containing protein</fullName>
    </recommendedName>
</protein>
<sequence>MESLPSSSPLPRVCVTGGGGFIASWLVKLLLSRGYAVHATVRDPCDPKNAFLKQLDGAPEKLRLFKANMLDYDTLTAPFAGCEGVFHVASPVPEGKLVDPEKEMTTPAIEGTRNVLKACSAMNVKKFIQVSSVVAAVYNPGWPQGKVRDESSWSDKEFCRENEIWYALAKTEAEEIALEYGKKNGLQVISLCPGVVFGPLLQHMVLNTTSKVLVYIIKGGPDTMTNKSWPIVDVRDVADALLLLYNKAGSSERYLCSLDLLDMKDVLEILKNMYPNYSYADKIVDADYRIEMTSHRLKNLGWKPRKLEETLADSVESYEEAGFLQVSEPCRLPFLFLVPTVQE</sequence>